<feature type="compositionally biased region" description="Basic and acidic residues" evidence="4">
    <location>
        <begin position="122"/>
        <end position="136"/>
    </location>
</feature>
<feature type="compositionally biased region" description="Basic residues" evidence="4">
    <location>
        <begin position="306"/>
        <end position="326"/>
    </location>
</feature>
<evidence type="ECO:0000256" key="2">
    <source>
        <dbReference type="ARBA" id="ARBA00022741"/>
    </source>
</evidence>
<organism evidence="6 7">
    <name type="scientific">Ectocarpus siliculosus</name>
    <name type="common">Brown alga</name>
    <name type="synonym">Conferva siliculosa</name>
    <dbReference type="NCBI Taxonomy" id="2880"/>
    <lineage>
        <taxon>Eukaryota</taxon>
        <taxon>Sar</taxon>
        <taxon>Stramenopiles</taxon>
        <taxon>Ochrophyta</taxon>
        <taxon>PX clade</taxon>
        <taxon>Phaeophyceae</taxon>
        <taxon>Ectocarpales</taxon>
        <taxon>Ectocarpaceae</taxon>
        <taxon>Ectocarpus</taxon>
    </lineage>
</organism>
<protein>
    <submittedName>
        <fullName evidence="6">Flagellar associated protein</fullName>
    </submittedName>
</protein>
<feature type="compositionally biased region" description="Basic residues" evidence="4">
    <location>
        <begin position="60"/>
        <end position="70"/>
    </location>
</feature>
<keyword evidence="2" id="KW-0547">Nucleotide-binding</keyword>
<feature type="compositionally biased region" description="Basic and acidic residues" evidence="4">
    <location>
        <begin position="184"/>
        <end position="208"/>
    </location>
</feature>
<feature type="domain" description="ABC transporter" evidence="5">
    <location>
        <begin position="527"/>
        <end position="773"/>
    </location>
</feature>
<dbReference type="PROSITE" id="PS50893">
    <property type="entry name" value="ABC_TRANSPORTER_2"/>
    <property type="match status" value="2"/>
</dbReference>
<dbReference type="PANTHER" id="PTHR19211">
    <property type="entry name" value="ATP-BINDING TRANSPORT PROTEIN-RELATED"/>
    <property type="match status" value="1"/>
</dbReference>
<dbReference type="SMART" id="SM00382">
    <property type="entry name" value="AAA"/>
    <property type="match status" value="2"/>
</dbReference>
<dbReference type="InterPro" id="IPR003439">
    <property type="entry name" value="ABC_transporter-like_ATP-bd"/>
</dbReference>
<evidence type="ECO:0000256" key="4">
    <source>
        <dbReference type="SAM" id="MobiDB-lite"/>
    </source>
</evidence>
<dbReference type="Gene3D" id="3.40.50.300">
    <property type="entry name" value="P-loop containing nucleotide triphosphate hydrolases"/>
    <property type="match status" value="2"/>
</dbReference>
<accession>D8LL90</accession>
<dbReference type="EMBL" id="FN648553">
    <property type="protein sequence ID" value="CBN77088.1"/>
    <property type="molecule type" value="Genomic_DNA"/>
</dbReference>
<dbReference type="Proteomes" id="UP000002630">
    <property type="component" value="Linkage Group LG20"/>
</dbReference>
<dbReference type="InterPro" id="IPR003593">
    <property type="entry name" value="AAA+_ATPase"/>
</dbReference>
<dbReference type="SUPFAM" id="SSF52540">
    <property type="entry name" value="P-loop containing nucleoside triphosphate hydrolases"/>
    <property type="match status" value="2"/>
</dbReference>
<feature type="domain" description="ABC transporter" evidence="5">
    <location>
        <begin position="808"/>
        <end position="1024"/>
    </location>
</feature>
<dbReference type="OMA" id="RMARIMK"/>
<dbReference type="GO" id="GO:0016887">
    <property type="term" value="F:ATP hydrolysis activity"/>
    <property type="evidence" value="ECO:0007669"/>
    <property type="project" value="InterPro"/>
</dbReference>
<evidence type="ECO:0000256" key="3">
    <source>
        <dbReference type="ARBA" id="ARBA00022840"/>
    </source>
</evidence>
<dbReference type="InParanoid" id="D8LL90"/>
<keyword evidence="7" id="KW-1185">Reference proteome</keyword>
<dbReference type="STRING" id="2880.D8LL90"/>
<dbReference type="FunFam" id="3.40.50.300:FF:000011">
    <property type="entry name" value="Putative ABC transporter ATP-binding component"/>
    <property type="match status" value="1"/>
</dbReference>
<dbReference type="eggNOG" id="KOG0066">
    <property type="taxonomic scope" value="Eukaryota"/>
</dbReference>
<dbReference type="InterPro" id="IPR032781">
    <property type="entry name" value="ABC_tran_Xtn"/>
</dbReference>
<dbReference type="PANTHER" id="PTHR19211:SF14">
    <property type="entry name" value="ATP-BINDING CASSETTE SUB-FAMILY F MEMBER 1"/>
    <property type="match status" value="1"/>
</dbReference>
<gene>
    <name evidence="6" type="ORF">Esi_0036_0011</name>
</gene>
<dbReference type="Pfam" id="PF12848">
    <property type="entry name" value="ABC_tran_Xtn"/>
    <property type="match status" value="1"/>
</dbReference>
<evidence type="ECO:0000313" key="7">
    <source>
        <dbReference type="Proteomes" id="UP000002630"/>
    </source>
</evidence>
<keyword evidence="6" id="KW-0282">Flagellum</keyword>
<feature type="compositionally biased region" description="Basic residues" evidence="4">
    <location>
        <begin position="1"/>
        <end position="11"/>
    </location>
</feature>
<dbReference type="InterPro" id="IPR050611">
    <property type="entry name" value="ABCF"/>
</dbReference>
<name>D8LL90_ECTSI</name>
<dbReference type="GO" id="GO:0005524">
    <property type="term" value="F:ATP binding"/>
    <property type="evidence" value="ECO:0007669"/>
    <property type="project" value="UniProtKB-KW"/>
</dbReference>
<keyword evidence="6" id="KW-0969">Cilium</keyword>
<dbReference type="EMBL" id="FN649745">
    <property type="protein sequence ID" value="CBN77088.1"/>
    <property type="molecule type" value="Genomic_DNA"/>
</dbReference>
<keyword evidence="6" id="KW-0966">Cell projection</keyword>
<dbReference type="Pfam" id="PF00005">
    <property type="entry name" value="ABC_tran"/>
    <property type="match status" value="2"/>
</dbReference>
<reference evidence="6 7" key="1">
    <citation type="journal article" date="2010" name="Nature">
        <title>The Ectocarpus genome and the independent evolution of multicellularity in brown algae.</title>
        <authorList>
            <person name="Cock J.M."/>
            <person name="Sterck L."/>
            <person name="Rouze P."/>
            <person name="Scornet D."/>
            <person name="Allen A.E."/>
            <person name="Amoutzias G."/>
            <person name="Anthouard V."/>
            <person name="Artiguenave F."/>
            <person name="Aury J.M."/>
            <person name="Badger J.H."/>
            <person name="Beszteri B."/>
            <person name="Billiau K."/>
            <person name="Bonnet E."/>
            <person name="Bothwell J.H."/>
            <person name="Bowler C."/>
            <person name="Boyen C."/>
            <person name="Brownlee C."/>
            <person name="Carrano C.J."/>
            <person name="Charrier B."/>
            <person name="Cho G.Y."/>
            <person name="Coelho S.M."/>
            <person name="Collen J."/>
            <person name="Corre E."/>
            <person name="Da Silva C."/>
            <person name="Delage L."/>
            <person name="Delaroque N."/>
            <person name="Dittami S.M."/>
            <person name="Doulbeau S."/>
            <person name="Elias M."/>
            <person name="Farnham G."/>
            <person name="Gachon C.M."/>
            <person name="Gschloessl B."/>
            <person name="Heesch S."/>
            <person name="Jabbari K."/>
            <person name="Jubin C."/>
            <person name="Kawai H."/>
            <person name="Kimura K."/>
            <person name="Kloareg B."/>
            <person name="Kupper F.C."/>
            <person name="Lang D."/>
            <person name="Le Bail A."/>
            <person name="Leblanc C."/>
            <person name="Lerouge P."/>
            <person name="Lohr M."/>
            <person name="Lopez P.J."/>
            <person name="Martens C."/>
            <person name="Maumus F."/>
            <person name="Michel G."/>
            <person name="Miranda-Saavedra D."/>
            <person name="Morales J."/>
            <person name="Moreau H."/>
            <person name="Motomura T."/>
            <person name="Nagasato C."/>
            <person name="Napoli C.A."/>
            <person name="Nelson D.R."/>
            <person name="Nyvall-Collen P."/>
            <person name="Peters A.F."/>
            <person name="Pommier C."/>
            <person name="Potin P."/>
            <person name="Poulain J."/>
            <person name="Quesneville H."/>
            <person name="Read B."/>
            <person name="Rensing S.A."/>
            <person name="Ritter A."/>
            <person name="Rousvoal S."/>
            <person name="Samanta M."/>
            <person name="Samson G."/>
            <person name="Schroeder D.C."/>
            <person name="Segurens B."/>
            <person name="Strittmatter M."/>
            <person name="Tonon T."/>
            <person name="Tregear J.W."/>
            <person name="Valentin K."/>
            <person name="von Dassow P."/>
            <person name="Yamagishi T."/>
            <person name="Van de Peer Y."/>
            <person name="Wincker P."/>
        </authorList>
    </citation>
    <scope>NUCLEOTIDE SEQUENCE [LARGE SCALE GENOMIC DNA]</scope>
    <source>
        <strain evidence="7">Ec32 / CCAP1310/4</strain>
    </source>
</reference>
<dbReference type="InterPro" id="IPR027417">
    <property type="entry name" value="P-loop_NTPase"/>
</dbReference>
<evidence type="ECO:0000259" key="5">
    <source>
        <dbReference type="PROSITE" id="PS50893"/>
    </source>
</evidence>
<proteinExistence type="predicted"/>
<dbReference type="InterPro" id="IPR017871">
    <property type="entry name" value="ABC_transporter-like_CS"/>
</dbReference>
<dbReference type="AlphaFoldDB" id="D8LL90"/>
<sequence>MPPKRGKKGKRRGDSSSDDDAVAAAVTASLKKAALVDDDAPEEGAAAAAAGKGRQQVKGGKAKGKKKGKGGRNNNDSDSDDGDALDPLAHLRGGKGRRGGGGGGDSDEEDRRKKPLTKKEKRRLEEEQRRREKEAAGGDSQDDEDKAEGNAKGQDADAMAPKDGDGGEGAGEDAEEGKKKKPLTKKEQRRLDEQARLQREQQEEERIAAADAAAAAAEAERAAGEGDAVGDATEPAAGQSKKGKKGKKKGKKGRGNDGSNSDAAGEGDEDALSRGMESLSIGGNPAAAPAKLSKKDDDEEDDGQKRRMSKKERKKAKLQAGKKKGKAPAAEEVVVEEPPPPPPAAKADSDEKRSPSPPLPPAAAGVQASSMVVQEEAAAMTRPLRGKRRRIKPRRRGGRRRRRPAKLRRRPPRKKDSKVKSILEDLDDGAYYGSDHEEQASRAAKGGAKAKETVEQELARLVAAAEAGGKTATARQRKKILQDIEARRRAAKEEEMEEAAHRDGAQFGCSQTAVTAGDQQWANSLDVTIEAFSISAHDKTLFKDSPLQIVHGRKYGLVGPNGAGKSTLLKMMASGELKIPPRIDCLYVEQEVVADDTPAVIAVMKADKARWNLMEEERKVNRLLRDDPENDKLNDRLQQVHEELHSSGGDGAEAQARRILFGLGFDDIMQVKATKHFSGGWRMRISLARALFMEPTLLMLDEPTNHLDLNAVIWLDDYLQKWKKTLLVVSHDQDFLNSVCEEILHLDHQRVNQYKGNYDQFKEMEAQKRRQQAKEWEKQQRRLAALKKGGQSKGKAEETVSTLSPPVLEVMDVDFKYPTGPTILKDVNFGLDQTSRVCIVGPNGAGKTTLLKLLTGALEPTEGFIRRNPRMRAGIYNQHFVDRLPMDIDPTSYLRSKFSDQCDYQQARNLLGRFGLEGHAHTIKMRDLSGGQKARVVFCELSLQAPHVLFLDEPTNNLDIESIDALCTAVTEFNGGVVVVTHDARLIEATECRLWIVDEQEVTPWQGEFDEYRADLLQKLEDKLAAQEQARLDKLSA</sequence>
<keyword evidence="3" id="KW-0067">ATP-binding</keyword>
<evidence type="ECO:0000256" key="1">
    <source>
        <dbReference type="ARBA" id="ARBA00022737"/>
    </source>
</evidence>
<dbReference type="OrthoDB" id="2110130at2759"/>
<dbReference type="CDD" id="cd03221">
    <property type="entry name" value="ABCF_EF-3"/>
    <property type="match status" value="2"/>
</dbReference>
<feature type="compositionally biased region" description="Basic residues" evidence="4">
    <location>
        <begin position="384"/>
        <end position="417"/>
    </location>
</feature>
<feature type="compositionally biased region" description="Low complexity" evidence="4">
    <location>
        <begin position="22"/>
        <end position="33"/>
    </location>
</feature>
<feature type="region of interest" description="Disordered" evidence="4">
    <location>
        <begin position="1"/>
        <end position="449"/>
    </location>
</feature>
<dbReference type="PROSITE" id="PS00211">
    <property type="entry name" value="ABC_TRANSPORTER_1"/>
    <property type="match status" value="2"/>
</dbReference>
<evidence type="ECO:0000313" key="6">
    <source>
        <dbReference type="EMBL" id="CBN77088.1"/>
    </source>
</evidence>
<feature type="compositionally biased region" description="Basic residues" evidence="4">
    <location>
        <begin position="241"/>
        <end position="253"/>
    </location>
</feature>
<feature type="compositionally biased region" description="Low complexity" evidence="4">
    <location>
        <begin position="43"/>
        <end position="59"/>
    </location>
</feature>
<dbReference type="FunFam" id="3.40.50.300:FF:000549">
    <property type="entry name" value="ABC transporter ATP-binding protein arb1"/>
    <property type="match status" value="1"/>
</dbReference>
<keyword evidence="1" id="KW-0677">Repeat</keyword>